<keyword evidence="3" id="KW-1185">Reference proteome</keyword>
<dbReference type="AlphaFoldDB" id="G0ISR1"/>
<keyword evidence="1" id="KW-0732">Signal</keyword>
<dbReference type="EMBL" id="CP002936">
    <property type="protein sequence ID" value="AEL70165.1"/>
    <property type="molecule type" value="Genomic_DNA"/>
</dbReference>
<sequence>MNKNMKMFIICAVFALLSSCGKFTSSLSEQDSLSEQGGLSEQVSSDTIKFSEFTVKIKYKKDNGGDWSDLGTLVVRKEEDGIETGLNVIGTIDGQVIGYTSSFLYIEESEVNNFVKAMTKGGSFKTSLYYGYKTEQNNVNGIKNKEIKTKIETINGSEYITFAGDKIKDSGDKIAEYAISLEELKKNLK</sequence>
<dbReference type="SMR" id="G0ISR1"/>
<dbReference type="RefSeq" id="WP_014486166.1">
    <property type="nucleotide sequence ID" value="NC_017225.1"/>
</dbReference>
<dbReference type="KEGG" id="bafz:BafPKo_X0038"/>
<gene>
    <name evidence="2" type="ordered locus">BafPKo_X0038</name>
</gene>
<geneLocation type="plasmid" evidence="2 3">
    <name>cp32-12</name>
</geneLocation>
<keyword evidence="2" id="KW-0614">Plasmid</keyword>
<dbReference type="Pfam" id="PF02471">
    <property type="entry name" value="OspE"/>
    <property type="match status" value="1"/>
</dbReference>
<organism evidence="2 3">
    <name type="scientific">Borreliella afzelii (strain PKo)</name>
    <name type="common">Borrelia afzelii</name>
    <dbReference type="NCBI Taxonomy" id="390236"/>
    <lineage>
        <taxon>Bacteria</taxon>
        <taxon>Pseudomonadati</taxon>
        <taxon>Spirochaetota</taxon>
        <taxon>Spirochaetia</taxon>
        <taxon>Spirochaetales</taxon>
        <taxon>Borreliaceae</taxon>
        <taxon>Borreliella</taxon>
    </lineage>
</organism>
<dbReference type="InterPro" id="IPR003483">
    <property type="entry name" value="OspEF"/>
</dbReference>
<dbReference type="Proteomes" id="UP000005216">
    <property type="component" value="Plasmid cp32-12"/>
</dbReference>
<dbReference type="Gene3D" id="2.30.31.50">
    <property type="entry name" value="Borrelia outer surface protein E/F"/>
    <property type="match status" value="1"/>
</dbReference>
<dbReference type="InterPro" id="IPR038660">
    <property type="entry name" value="OspE-like_sf"/>
</dbReference>
<dbReference type="HOGENOM" id="CLU_1479362_0_0_12"/>
<proteinExistence type="predicted"/>
<feature type="signal peptide" evidence="1">
    <location>
        <begin position="1"/>
        <end position="24"/>
    </location>
</feature>
<accession>G0ISR1</accession>
<protein>
    <submittedName>
        <fullName evidence="2">Borrelia outer surface E family protein</fullName>
    </submittedName>
</protein>
<dbReference type="PATRIC" id="fig|390236.22.peg.978"/>
<reference evidence="2 3" key="1">
    <citation type="journal article" date="2011" name="J. Bacteriol.">
        <title>Whole-genome sequences of two Borrelia afzelii and two Borrelia garinii Lyme disease agent isolates.</title>
        <authorList>
            <person name="Casjens S.R."/>
            <person name="Mongodin E.F."/>
            <person name="Qiu W.-G."/>
            <person name="Dunn J.J."/>
            <person name="Luft B.J."/>
            <person name="Fraser-Liggett C.M."/>
            <person name="Schutzer S.E."/>
        </authorList>
    </citation>
    <scope>NUCLEOTIDE SEQUENCE [LARGE SCALE GENOMIC DNA]</scope>
    <source>
        <strain evidence="2 3">PKo</strain>
    </source>
</reference>
<evidence type="ECO:0000313" key="2">
    <source>
        <dbReference type="EMBL" id="AEL70165.1"/>
    </source>
</evidence>
<evidence type="ECO:0000256" key="1">
    <source>
        <dbReference type="SAM" id="SignalP"/>
    </source>
</evidence>
<evidence type="ECO:0000313" key="3">
    <source>
        <dbReference type="Proteomes" id="UP000005216"/>
    </source>
</evidence>
<dbReference type="PROSITE" id="PS51257">
    <property type="entry name" value="PROKAR_LIPOPROTEIN"/>
    <property type="match status" value="1"/>
</dbReference>
<feature type="chain" id="PRO_5003400541" evidence="1">
    <location>
        <begin position="25"/>
        <end position="189"/>
    </location>
</feature>
<name>G0ISR1_BORAP</name>